<proteinExistence type="predicted"/>
<reference evidence="2" key="1">
    <citation type="submission" date="2025-08" db="UniProtKB">
        <authorList>
            <consortium name="Ensembl"/>
        </authorList>
    </citation>
    <scope>IDENTIFICATION</scope>
</reference>
<evidence type="ECO:0000313" key="2">
    <source>
        <dbReference type="Ensembl" id="ENSOSIP00000008775.1"/>
    </source>
</evidence>
<keyword evidence="1" id="KW-0732">Signal</keyword>
<dbReference type="Ensembl" id="ENSOSIT00000009350.1">
    <property type="protein sequence ID" value="ENSOSIP00000008775.1"/>
    <property type="gene ID" value="ENSOSIG00000005611.1"/>
</dbReference>
<dbReference type="AlphaFoldDB" id="A0A8C7X6G3"/>
<organism evidence="2 3">
    <name type="scientific">Oryzias sinensis</name>
    <name type="common">Chinese medaka</name>
    <dbReference type="NCBI Taxonomy" id="183150"/>
    <lineage>
        <taxon>Eukaryota</taxon>
        <taxon>Metazoa</taxon>
        <taxon>Chordata</taxon>
        <taxon>Craniata</taxon>
        <taxon>Vertebrata</taxon>
        <taxon>Euteleostomi</taxon>
        <taxon>Actinopterygii</taxon>
        <taxon>Neopterygii</taxon>
        <taxon>Teleostei</taxon>
        <taxon>Neoteleostei</taxon>
        <taxon>Acanthomorphata</taxon>
        <taxon>Ovalentaria</taxon>
        <taxon>Atherinomorphae</taxon>
        <taxon>Beloniformes</taxon>
        <taxon>Adrianichthyidae</taxon>
        <taxon>Oryziinae</taxon>
        <taxon>Oryzias</taxon>
    </lineage>
</organism>
<dbReference type="Proteomes" id="UP000694383">
    <property type="component" value="Unplaced"/>
</dbReference>
<evidence type="ECO:0000256" key="1">
    <source>
        <dbReference type="SAM" id="SignalP"/>
    </source>
</evidence>
<dbReference type="GeneTree" id="ENSGT01060000253369"/>
<keyword evidence="3" id="KW-1185">Reference proteome</keyword>
<protein>
    <submittedName>
        <fullName evidence="2">Uncharacterized protein</fullName>
    </submittedName>
</protein>
<evidence type="ECO:0000313" key="3">
    <source>
        <dbReference type="Proteomes" id="UP000694383"/>
    </source>
</evidence>
<reference evidence="2" key="2">
    <citation type="submission" date="2025-09" db="UniProtKB">
        <authorList>
            <consortium name="Ensembl"/>
        </authorList>
    </citation>
    <scope>IDENTIFICATION</scope>
</reference>
<accession>A0A8C7X6G3</accession>
<sequence length="75" mass="8682">VQRKKRMLLFYLCTDLLGICTEIKLNLSCLFSGWSSERVHEYFVWASEVVRNLKGTNSVLEGKLAELFQERGLTL</sequence>
<name>A0A8C7X6G3_9TELE</name>
<feature type="chain" id="PRO_5034846889" evidence="1">
    <location>
        <begin position="19"/>
        <end position="75"/>
    </location>
</feature>
<feature type="signal peptide" evidence="1">
    <location>
        <begin position="1"/>
        <end position="18"/>
    </location>
</feature>